<evidence type="ECO:0000313" key="3">
    <source>
        <dbReference type="EMBL" id="CAF1439538.1"/>
    </source>
</evidence>
<dbReference type="Proteomes" id="UP000663877">
    <property type="component" value="Unassembled WGS sequence"/>
</dbReference>
<evidence type="ECO:0000313" key="4">
    <source>
        <dbReference type="EMBL" id="CAF1627179.1"/>
    </source>
</evidence>
<feature type="compositionally biased region" description="Basic and acidic residues" evidence="1">
    <location>
        <begin position="95"/>
        <end position="122"/>
    </location>
</feature>
<dbReference type="EMBL" id="CAJNOM010002125">
    <property type="protein sequence ID" value="CAF1627179.1"/>
    <property type="molecule type" value="Genomic_DNA"/>
</dbReference>
<protein>
    <submittedName>
        <fullName evidence="4">Uncharacterized protein</fullName>
    </submittedName>
</protein>
<keyword evidence="2" id="KW-0732">Signal</keyword>
<name>A0A816CYA5_9BILA</name>
<feature type="chain" id="PRO_5035609927" evidence="2">
    <location>
        <begin position="20"/>
        <end position="122"/>
    </location>
</feature>
<evidence type="ECO:0000313" key="5">
    <source>
        <dbReference type="Proteomes" id="UP000663832"/>
    </source>
</evidence>
<sequence length="122" mass="13869">MQYLLFMLVIAVLIVADFAEEVDEQEIERILHSVENNRLLNSAIDDQFEPTYAEPMDGIDERSSFMQYRVKRARGGSKGRGGKEHTKNARPSTQQKHEKGQTRKGSDKKGGEKGDARRPYGK</sequence>
<gene>
    <name evidence="3" type="ORF">BJG266_LOCUS39805</name>
    <name evidence="4" type="ORF">QVE165_LOCUS56694</name>
</gene>
<comment type="caution">
    <text evidence="4">The sequence shown here is derived from an EMBL/GenBank/DDBJ whole genome shotgun (WGS) entry which is preliminary data.</text>
</comment>
<organism evidence="4 5">
    <name type="scientific">Adineta steineri</name>
    <dbReference type="NCBI Taxonomy" id="433720"/>
    <lineage>
        <taxon>Eukaryota</taxon>
        <taxon>Metazoa</taxon>
        <taxon>Spiralia</taxon>
        <taxon>Gnathifera</taxon>
        <taxon>Rotifera</taxon>
        <taxon>Eurotatoria</taxon>
        <taxon>Bdelloidea</taxon>
        <taxon>Adinetida</taxon>
        <taxon>Adinetidae</taxon>
        <taxon>Adineta</taxon>
    </lineage>
</organism>
<feature type="signal peptide" evidence="2">
    <location>
        <begin position="1"/>
        <end position="19"/>
    </location>
</feature>
<dbReference type="OrthoDB" id="10061292at2759"/>
<keyword evidence="5" id="KW-1185">Reference proteome</keyword>
<accession>A0A816CYA5</accession>
<proteinExistence type="predicted"/>
<dbReference type="EMBL" id="CAJNOI010001794">
    <property type="protein sequence ID" value="CAF1439538.1"/>
    <property type="molecule type" value="Genomic_DNA"/>
</dbReference>
<feature type="region of interest" description="Disordered" evidence="1">
    <location>
        <begin position="53"/>
        <end position="122"/>
    </location>
</feature>
<dbReference type="AlphaFoldDB" id="A0A816CYA5"/>
<reference evidence="4" key="1">
    <citation type="submission" date="2021-02" db="EMBL/GenBank/DDBJ databases">
        <authorList>
            <person name="Nowell W R."/>
        </authorList>
    </citation>
    <scope>NUCLEOTIDE SEQUENCE</scope>
</reference>
<dbReference type="Proteomes" id="UP000663832">
    <property type="component" value="Unassembled WGS sequence"/>
</dbReference>
<evidence type="ECO:0000256" key="1">
    <source>
        <dbReference type="SAM" id="MobiDB-lite"/>
    </source>
</evidence>
<evidence type="ECO:0000256" key="2">
    <source>
        <dbReference type="SAM" id="SignalP"/>
    </source>
</evidence>